<dbReference type="PROSITE" id="PS01045">
    <property type="entry name" value="SQUALEN_PHYTOEN_SYN_2"/>
    <property type="match status" value="1"/>
</dbReference>
<dbReference type="SUPFAM" id="SSF48576">
    <property type="entry name" value="Terpenoid synthases"/>
    <property type="match status" value="1"/>
</dbReference>
<dbReference type="Proteomes" id="UP000886856">
    <property type="component" value="Unassembled WGS sequence"/>
</dbReference>
<organism evidence="4 5">
    <name type="scientific">Candidatus Jeotgalibaca merdavium</name>
    <dbReference type="NCBI Taxonomy" id="2838627"/>
    <lineage>
        <taxon>Bacteria</taxon>
        <taxon>Bacillati</taxon>
        <taxon>Bacillota</taxon>
        <taxon>Bacilli</taxon>
        <taxon>Lactobacillales</taxon>
        <taxon>Carnobacteriaceae</taxon>
        <taxon>Jeotgalibaca</taxon>
    </lineage>
</organism>
<dbReference type="Pfam" id="PF00494">
    <property type="entry name" value="SQS_PSY"/>
    <property type="match status" value="1"/>
</dbReference>
<dbReference type="InterPro" id="IPR033904">
    <property type="entry name" value="Trans_IPPS_HH"/>
</dbReference>
<evidence type="ECO:0000256" key="2">
    <source>
        <dbReference type="ARBA" id="ARBA00022679"/>
    </source>
</evidence>
<protein>
    <submittedName>
        <fullName evidence="4">Phytoene/squalene synthase family protein</fullName>
    </submittedName>
</protein>
<dbReference type="GO" id="GO:0016117">
    <property type="term" value="P:carotenoid biosynthetic process"/>
    <property type="evidence" value="ECO:0007669"/>
    <property type="project" value="UniProtKB-KW"/>
</dbReference>
<dbReference type="AlphaFoldDB" id="A0A9D2KZ93"/>
<dbReference type="InterPro" id="IPR002060">
    <property type="entry name" value="Squ/phyt_synthse"/>
</dbReference>
<dbReference type="GO" id="GO:0051996">
    <property type="term" value="F:squalene synthase [NAD(P)H] activity"/>
    <property type="evidence" value="ECO:0007669"/>
    <property type="project" value="InterPro"/>
</dbReference>
<comment type="pathway">
    <text evidence="1">Carotenoid biosynthesis.</text>
</comment>
<dbReference type="SFLD" id="SFLDS00005">
    <property type="entry name" value="Isoprenoid_Synthase_Type_I"/>
    <property type="match status" value="1"/>
</dbReference>
<dbReference type="InterPro" id="IPR019845">
    <property type="entry name" value="Squalene/phytoene_synthase_CS"/>
</dbReference>
<keyword evidence="3" id="KW-0125">Carotenoid biosynthesis</keyword>
<dbReference type="Gene3D" id="1.10.600.10">
    <property type="entry name" value="Farnesyl Diphosphate Synthase"/>
    <property type="match status" value="1"/>
</dbReference>
<reference evidence="4" key="2">
    <citation type="submission" date="2021-04" db="EMBL/GenBank/DDBJ databases">
        <authorList>
            <person name="Gilroy R."/>
        </authorList>
    </citation>
    <scope>NUCLEOTIDE SEQUENCE</scope>
    <source>
        <strain evidence="4">CHK171-505</strain>
    </source>
</reference>
<evidence type="ECO:0000256" key="1">
    <source>
        <dbReference type="ARBA" id="ARBA00004829"/>
    </source>
</evidence>
<sequence>MSAVIDLVSDYAYCEAIIKQSSKSFYTAFSKLPKEKAMAVYAIYAFCRQADDTVDADEPIAIKKEKLDQLEEAVISFTDGQTADHPMWRALRDVFDRFDMDVSPFFDQIEGQRRDLDFKEIMDMDDLKAYSYYVAGSVGLMLLPILANQDAITPDLRDSAVSLGIAMQLTNILRDVGEDYRDNHRVYLPSDRLAAHDVYLDIIMKKGPDQAFITMWEEIAQESEAAYDSFIAAIDQFDSDCQLAVLTSANVYRGILDSVRAQNYDCINRRNYVSELKMVQLVLESKKQLKKKK</sequence>
<dbReference type="InterPro" id="IPR044843">
    <property type="entry name" value="Trans_IPPS_bact-type"/>
</dbReference>
<dbReference type="InterPro" id="IPR008949">
    <property type="entry name" value="Isoprenoid_synthase_dom_sf"/>
</dbReference>
<accession>A0A9D2KZ93</accession>
<comment type="caution">
    <text evidence="4">The sequence shown here is derived from an EMBL/GenBank/DDBJ whole genome shotgun (WGS) entry which is preliminary data.</text>
</comment>
<evidence type="ECO:0000313" key="5">
    <source>
        <dbReference type="Proteomes" id="UP000886856"/>
    </source>
</evidence>
<gene>
    <name evidence="4" type="ORF">H9948_08945</name>
</gene>
<dbReference type="SFLD" id="SFLDG01018">
    <property type="entry name" value="Squalene/Phytoene_Synthase_Lik"/>
    <property type="match status" value="1"/>
</dbReference>
<reference evidence="4" key="1">
    <citation type="journal article" date="2021" name="PeerJ">
        <title>Extensive microbial diversity within the chicken gut microbiome revealed by metagenomics and culture.</title>
        <authorList>
            <person name="Gilroy R."/>
            <person name="Ravi A."/>
            <person name="Getino M."/>
            <person name="Pursley I."/>
            <person name="Horton D.L."/>
            <person name="Alikhan N.F."/>
            <person name="Baker D."/>
            <person name="Gharbi K."/>
            <person name="Hall N."/>
            <person name="Watson M."/>
            <person name="Adriaenssens E.M."/>
            <person name="Foster-Nyarko E."/>
            <person name="Jarju S."/>
            <person name="Secka A."/>
            <person name="Antonio M."/>
            <person name="Oren A."/>
            <person name="Chaudhuri R.R."/>
            <person name="La Ragione R."/>
            <person name="Hildebrand F."/>
            <person name="Pallen M.J."/>
        </authorList>
    </citation>
    <scope>NUCLEOTIDE SEQUENCE</scope>
    <source>
        <strain evidence="4">CHK171-505</strain>
    </source>
</reference>
<name>A0A9D2KZ93_9LACT</name>
<proteinExistence type="predicted"/>
<evidence type="ECO:0000256" key="3">
    <source>
        <dbReference type="ARBA" id="ARBA00022746"/>
    </source>
</evidence>
<dbReference type="GO" id="GO:0004311">
    <property type="term" value="F:geranylgeranyl diphosphate synthase activity"/>
    <property type="evidence" value="ECO:0007669"/>
    <property type="project" value="InterPro"/>
</dbReference>
<evidence type="ECO:0000313" key="4">
    <source>
        <dbReference type="EMBL" id="HJA90901.1"/>
    </source>
</evidence>
<dbReference type="CDD" id="cd00683">
    <property type="entry name" value="Trans_IPPS_HH"/>
    <property type="match status" value="1"/>
</dbReference>
<dbReference type="EMBL" id="DWYW01000203">
    <property type="protein sequence ID" value="HJA90901.1"/>
    <property type="molecule type" value="Genomic_DNA"/>
</dbReference>
<keyword evidence="2" id="KW-0808">Transferase</keyword>
<dbReference type="SFLD" id="SFLDG01212">
    <property type="entry name" value="Phytoene_synthase_like"/>
    <property type="match status" value="1"/>
</dbReference>
<dbReference type="PANTHER" id="PTHR31480">
    <property type="entry name" value="BIFUNCTIONAL LYCOPENE CYCLASE/PHYTOENE SYNTHASE"/>
    <property type="match status" value="1"/>
</dbReference>